<protein>
    <submittedName>
        <fullName evidence="1">Uncharacterized protein</fullName>
    </submittedName>
</protein>
<reference evidence="1" key="1">
    <citation type="journal article" date="2020" name="Nature">
        <title>Giant virus diversity and host interactions through global metagenomics.</title>
        <authorList>
            <person name="Schulz F."/>
            <person name="Roux S."/>
            <person name="Paez-Espino D."/>
            <person name="Jungbluth S."/>
            <person name="Walsh D.A."/>
            <person name="Denef V.J."/>
            <person name="McMahon K.D."/>
            <person name="Konstantinidis K.T."/>
            <person name="Eloe-Fadrosh E.A."/>
            <person name="Kyrpides N.C."/>
            <person name="Woyke T."/>
        </authorList>
    </citation>
    <scope>NUCLEOTIDE SEQUENCE</scope>
    <source>
        <strain evidence="1">GVMAG-M-3300027206-1</strain>
    </source>
</reference>
<proteinExistence type="predicted"/>
<sequence>MDPNNIPNIVKQILQDRELPMDQKMTAFMMFMPKLPEDPKLDVILNDNLMIGQEIKSLIDDGKIELGKFDKNFHLDVKVL</sequence>
<organism evidence="1">
    <name type="scientific">viral metagenome</name>
    <dbReference type="NCBI Taxonomy" id="1070528"/>
    <lineage>
        <taxon>unclassified sequences</taxon>
        <taxon>metagenomes</taxon>
        <taxon>organismal metagenomes</taxon>
    </lineage>
</organism>
<evidence type="ECO:0000313" key="1">
    <source>
        <dbReference type="EMBL" id="QHU03507.1"/>
    </source>
</evidence>
<accession>A0A6C0JGD2</accession>
<dbReference type="EMBL" id="MN740383">
    <property type="protein sequence ID" value="QHU03507.1"/>
    <property type="molecule type" value="Genomic_DNA"/>
</dbReference>
<dbReference type="AlphaFoldDB" id="A0A6C0JGD2"/>
<name>A0A6C0JGD2_9ZZZZ</name>